<dbReference type="Proteomes" id="UP000312512">
    <property type="component" value="Unassembled WGS sequence"/>
</dbReference>
<dbReference type="GO" id="GO:0016209">
    <property type="term" value="F:antioxidant activity"/>
    <property type="evidence" value="ECO:0007669"/>
    <property type="project" value="InterPro"/>
</dbReference>
<protein>
    <submittedName>
        <fullName evidence="1">Redoxin domain-containing protein</fullName>
    </submittedName>
</protein>
<proteinExistence type="predicted"/>
<accession>A0A5C4VNQ1</accession>
<dbReference type="InterPro" id="IPR050553">
    <property type="entry name" value="Thioredoxin_ResA/DsbE_sf"/>
</dbReference>
<dbReference type="InterPro" id="IPR013766">
    <property type="entry name" value="Thioredoxin_domain"/>
</dbReference>
<dbReference type="PROSITE" id="PS51352">
    <property type="entry name" value="THIOREDOXIN_2"/>
    <property type="match status" value="1"/>
</dbReference>
<comment type="caution">
    <text evidence="1">The sequence shown here is derived from an EMBL/GenBank/DDBJ whole genome shotgun (WGS) entry which is preliminary data.</text>
</comment>
<dbReference type="CDD" id="cd02966">
    <property type="entry name" value="TlpA_like_family"/>
    <property type="match status" value="1"/>
</dbReference>
<dbReference type="OrthoDB" id="128449at2"/>
<name>A0A5C4VNQ1_9ACTN</name>
<dbReference type="InterPro" id="IPR036249">
    <property type="entry name" value="Thioredoxin-like_sf"/>
</dbReference>
<reference evidence="1 2" key="1">
    <citation type="submission" date="2019-10" db="EMBL/GenBank/DDBJ databases">
        <title>Nonomuraea sp. nov., isolated from Phyllanthus amarus.</title>
        <authorList>
            <person name="Klykleung N."/>
            <person name="Tanasupawat S."/>
        </authorList>
    </citation>
    <scope>NUCLEOTIDE SEQUENCE [LARGE SCALE GENOMIC DNA]</scope>
    <source>
        <strain evidence="1 2">PA1-10</strain>
    </source>
</reference>
<sequence length="184" mass="19338">MSMDGATVAAIVVVGVLGGLNLLLVLLALHRLREYTGKWARAGLDQLLERHSVPRAGDRVTDFTATATDGGTVSLGGLKGPLFAAFFSAGCSSCRRALPRFVEYAKALSGGREQILAVVAGPAEQGADIVDAVREVARVVVEPQTGPVSQAFGVRNWPTFVVLDQDGTVRKSAGDLREVTPARP</sequence>
<dbReference type="SUPFAM" id="SSF52833">
    <property type="entry name" value="Thioredoxin-like"/>
    <property type="match status" value="1"/>
</dbReference>
<keyword evidence="2" id="KW-1185">Reference proteome</keyword>
<dbReference type="GO" id="GO:0016491">
    <property type="term" value="F:oxidoreductase activity"/>
    <property type="evidence" value="ECO:0007669"/>
    <property type="project" value="InterPro"/>
</dbReference>
<evidence type="ECO:0000313" key="1">
    <source>
        <dbReference type="EMBL" id="KAB8189594.1"/>
    </source>
</evidence>
<dbReference type="PANTHER" id="PTHR42852:SF18">
    <property type="entry name" value="CHROMOSOME UNDETERMINED SCAFFOLD_47, WHOLE GENOME SHOTGUN SEQUENCE"/>
    <property type="match status" value="1"/>
</dbReference>
<evidence type="ECO:0000313" key="2">
    <source>
        <dbReference type="Proteomes" id="UP000312512"/>
    </source>
</evidence>
<organism evidence="1 2">
    <name type="scientific">Nonomuraea phyllanthi</name>
    <dbReference type="NCBI Taxonomy" id="2219224"/>
    <lineage>
        <taxon>Bacteria</taxon>
        <taxon>Bacillati</taxon>
        <taxon>Actinomycetota</taxon>
        <taxon>Actinomycetes</taxon>
        <taxon>Streptosporangiales</taxon>
        <taxon>Streptosporangiaceae</taxon>
        <taxon>Nonomuraea</taxon>
    </lineage>
</organism>
<gene>
    <name evidence="1" type="ORF">FH608_039070</name>
</gene>
<dbReference type="InterPro" id="IPR000866">
    <property type="entry name" value="AhpC/TSA"/>
</dbReference>
<dbReference type="AlphaFoldDB" id="A0A5C4VNQ1"/>
<dbReference type="PANTHER" id="PTHR42852">
    <property type="entry name" value="THIOL:DISULFIDE INTERCHANGE PROTEIN DSBE"/>
    <property type="match status" value="1"/>
</dbReference>
<dbReference type="EMBL" id="VDLX02000019">
    <property type="protein sequence ID" value="KAB8189594.1"/>
    <property type="molecule type" value="Genomic_DNA"/>
</dbReference>
<dbReference type="Gene3D" id="3.40.30.10">
    <property type="entry name" value="Glutaredoxin"/>
    <property type="match status" value="1"/>
</dbReference>
<dbReference type="Pfam" id="PF00578">
    <property type="entry name" value="AhpC-TSA"/>
    <property type="match status" value="1"/>
</dbReference>